<dbReference type="Proteomes" id="UP000292957">
    <property type="component" value="Unassembled WGS sequence"/>
</dbReference>
<dbReference type="Pfam" id="PF00106">
    <property type="entry name" value="adh_short"/>
    <property type="match status" value="1"/>
</dbReference>
<dbReference type="PRINTS" id="PR00080">
    <property type="entry name" value="SDRFAMILY"/>
</dbReference>
<keyword evidence="2" id="KW-0521">NADP</keyword>
<dbReference type="InterPro" id="IPR052178">
    <property type="entry name" value="Sec_Metab_Biosynth_SDR"/>
</dbReference>
<dbReference type="InterPro" id="IPR020904">
    <property type="entry name" value="Sc_DH/Rdtase_CS"/>
</dbReference>
<proteinExistence type="inferred from homology"/>
<name>A0A4Q9NZY7_9APHY</name>
<dbReference type="SUPFAM" id="SSF51735">
    <property type="entry name" value="NAD(P)-binding Rossmann-fold domains"/>
    <property type="match status" value="1"/>
</dbReference>
<evidence type="ECO:0000256" key="4">
    <source>
        <dbReference type="RuleBase" id="RU000363"/>
    </source>
</evidence>
<evidence type="ECO:0000313" key="8">
    <source>
        <dbReference type="Proteomes" id="UP000292082"/>
    </source>
</evidence>
<dbReference type="EMBL" id="ML145090">
    <property type="protein sequence ID" value="TBU63290.1"/>
    <property type="molecule type" value="Genomic_DNA"/>
</dbReference>
<evidence type="ECO:0000313" key="6">
    <source>
        <dbReference type="EMBL" id="TBU22296.1"/>
    </source>
</evidence>
<dbReference type="InterPro" id="IPR002347">
    <property type="entry name" value="SDR_fam"/>
</dbReference>
<sequence length="295" mass="31881">MASENSKFAAPHLFNVEGWVTVVTGGGTGIGLMIAQAFANNGARVYITGRRKEVLETAAKTWGKSLLHPRGQIIPIQADCTDKDSIHNLVNEISKNEKHVDVLVNNAGISKGTSSVEKGDESAQALKEQLWNESLSDWEEVYRTNVIGYFFTSAAFVPLLSAAQRQDHTGTVINISSISGITRTTQHHFKYNVSKGATIHLSTLLAQEFRRPGVKVRVNSIAPGIFPSEMTTGDSDETNKSGMEVGPDYGETKGIPAGRPGRGEDMAQLALFLACNEYAYGQTVAVDGGYLLEHP</sequence>
<dbReference type="OrthoDB" id="3819888at2759"/>
<keyword evidence="8" id="KW-1185">Reference proteome</keyword>
<evidence type="ECO:0000256" key="2">
    <source>
        <dbReference type="ARBA" id="ARBA00022857"/>
    </source>
</evidence>
<keyword evidence="3" id="KW-0560">Oxidoreductase</keyword>
<dbReference type="CDD" id="cd05233">
    <property type="entry name" value="SDR_c"/>
    <property type="match status" value="1"/>
</dbReference>
<evidence type="ECO:0000256" key="5">
    <source>
        <dbReference type="SAM" id="MobiDB-lite"/>
    </source>
</evidence>
<accession>A0A4Q9NZY7</accession>
<dbReference type="PANTHER" id="PTHR43618">
    <property type="entry name" value="7-ALPHA-HYDROXYSTEROID DEHYDROGENASE"/>
    <property type="match status" value="1"/>
</dbReference>
<feature type="region of interest" description="Disordered" evidence="5">
    <location>
        <begin position="227"/>
        <end position="260"/>
    </location>
</feature>
<organism evidence="6">
    <name type="scientific">Dichomitus squalens</name>
    <dbReference type="NCBI Taxonomy" id="114155"/>
    <lineage>
        <taxon>Eukaryota</taxon>
        <taxon>Fungi</taxon>
        <taxon>Dikarya</taxon>
        <taxon>Basidiomycota</taxon>
        <taxon>Agaricomycotina</taxon>
        <taxon>Agaricomycetes</taxon>
        <taxon>Polyporales</taxon>
        <taxon>Polyporaceae</taxon>
        <taxon>Dichomitus</taxon>
    </lineage>
</organism>
<dbReference type="Proteomes" id="UP000292082">
    <property type="component" value="Unassembled WGS sequence"/>
</dbReference>
<dbReference type="PROSITE" id="PS00061">
    <property type="entry name" value="ADH_SHORT"/>
    <property type="match status" value="1"/>
</dbReference>
<evidence type="ECO:0000256" key="1">
    <source>
        <dbReference type="ARBA" id="ARBA00006484"/>
    </source>
</evidence>
<dbReference type="AlphaFoldDB" id="A0A4Q9NZY7"/>
<dbReference type="PANTHER" id="PTHR43618:SF4">
    <property type="entry name" value="SHORT CHAIN DEHYDROGENASE_REDUCTASE FAMILY (AFU_ORTHOLOGUE AFUA_7G04540)"/>
    <property type="match status" value="1"/>
</dbReference>
<reference evidence="6 8" key="1">
    <citation type="submission" date="2019-01" db="EMBL/GenBank/DDBJ databases">
        <title>Draft genome sequences of three monokaryotic isolates of the white-rot basidiomycete fungus Dichomitus squalens.</title>
        <authorList>
            <consortium name="DOE Joint Genome Institute"/>
            <person name="Lopez S.C."/>
            <person name="Andreopoulos B."/>
            <person name="Pangilinan J."/>
            <person name="Lipzen A."/>
            <person name="Riley R."/>
            <person name="Ahrendt S."/>
            <person name="Ng V."/>
            <person name="Barry K."/>
            <person name="Daum C."/>
            <person name="Grigoriev I.V."/>
            <person name="Hilden K.S."/>
            <person name="Makela M.R."/>
            <person name="de Vries R.P."/>
        </authorList>
    </citation>
    <scope>NUCLEOTIDE SEQUENCE [LARGE SCALE GENOMIC DNA]</scope>
    <source>
        <strain evidence="7 8">CBS 464.89</strain>
        <strain evidence="6">OM18370.1</strain>
    </source>
</reference>
<dbReference type="InterPro" id="IPR036291">
    <property type="entry name" value="NAD(P)-bd_dom_sf"/>
</dbReference>
<dbReference type="PRINTS" id="PR00081">
    <property type="entry name" value="GDHRDH"/>
</dbReference>
<dbReference type="EMBL" id="ML143548">
    <property type="protein sequence ID" value="TBU22296.1"/>
    <property type="molecule type" value="Genomic_DNA"/>
</dbReference>
<dbReference type="Gene3D" id="3.40.50.720">
    <property type="entry name" value="NAD(P)-binding Rossmann-like Domain"/>
    <property type="match status" value="1"/>
</dbReference>
<comment type="similarity">
    <text evidence="1 4">Belongs to the short-chain dehydrogenases/reductases (SDR) family.</text>
</comment>
<protein>
    <submittedName>
        <fullName evidence="6">NAD(P)-binding protein</fullName>
    </submittedName>
</protein>
<dbReference type="GO" id="GO:0016491">
    <property type="term" value="F:oxidoreductase activity"/>
    <property type="evidence" value="ECO:0007669"/>
    <property type="project" value="UniProtKB-KW"/>
</dbReference>
<evidence type="ECO:0000313" key="7">
    <source>
        <dbReference type="EMBL" id="TBU63290.1"/>
    </source>
</evidence>
<gene>
    <name evidence="7" type="ORF">BD310DRAFT_842222</name>
    <name evidence="6" type="ORF">BD311DRAFT_676431</name>
</gene>
<evidence type="ECO:0000256" key="3">
    <source>
        <dbReference type="ARBA" id="ARBA00023002"/>
    </source>
</evidence>